<accession>A0AAN5I4X2</accession>
<protein>
    <recommendedName>
        <fullName evidence="3">DOMON domain-containing protein</fullName>
    </recommendedName>
</protein>
<evidence type="ECO:0000259" key="3">
    <source>
        <dbReference type="PROSITE" id="PS50836"/>
    </source>
</evidence>
<organism evidence="4 5">
    <name type="scientific">Pristionchus mayeri</name>
    <dbReference type="NCBI Taxonomy" id="1317129"/>
    <lineage>
        <taxon>Eukaryota</taxon>
        <taxon>Metazoa</taxon>
        <taxon>Ecdysozoa</taxon>
        <taxon>Nematoda</taxon>
        <taxon>Chromadorea</taxon>
        <taxon>Rhabditida</taxon>
        <taxon>Rhabditina</taxon>
        <taxon>Diplogasteromorpha</taxon>
        <taxon>Diplogasteroidea</taxon>
        <taxon>Neodiplogasteridae</taxon>
        <taxon>Pristionchus</taxon>
    </lineage>
</organism>
<feature type="domain" description="DOMON" evidence="3">
    <location>
        <begin position="29"/>
        <end position="146"/>
    </location>
</feature>
<dbReference type="PROSITE" id="PS50836">
    <property type="entry name" value="DOMON"/>
    <property type="match status" value="1"/>
</dbReference>
<keyword evidence="5" id="KW-1185">Reference proteome</keyword>
<feature type="region of interest" description="Disordered" evidence="1">
    <location>
        <begin position="390"/>
        <end position="411"/>
    </location>
</feature>
<feature type="chain" id="PRO_5042899032" description="DOMON domain-containing protein" evidence="2">
    <location>
        <begin position="17"/>
        <end position="669"/>
    </location>
</feature>
<feature type="non-terminal residue" evidence="4">
    <location>
        <position position="1"/>
    </location>
</feature>
<comment type="caution">
    <text evidence="4">The sequence shown here is derived from an EMBL/GenBank/DDBJ whole genome shotgun (WGS) entry which is preliminary data.</text>
</comment>
<feature type="compositionally biased region" description="Basic and acidic residues" evidence="1">
    <location>
        <begin position="539"/>
        <end position="548"/>
    </location>
</feature>
<dbReference type="PANTHER" id="PTHR36516">
    <property type="entry name" value="PROTEIN CBG04168-RELATED"/>
    <property type="match status" value="1"/>
</dbReference>
<keyword evidence="2" id="KW-0732">Signal</keyword>
<dbReference type="EMBL" id="BTRK01000005">
    <property type="protein sequence ID" value="GMR52377.1"/>
    <property type="molecule type" value="Genomic_DNA"/>
</dbReference>
<dbReference type="Pfam" id="PF03351">
    <property type="entry name" value="DOMON"/>
    <property type="match status" value="1"/>
</dbReference>
<dbReference type="CDD" id="cd09631">
    <property type="entry name" value="DOMON_DOH"/>
    <property type="match status" value="1"/>
</dbReference>
<feature type="region of interest" description="Disordered" evidence="1">
    <location>
        <begin position="539"/>
        <end position="575"/>
    </location>
</feature>
<dbReference type="AlphaFoldDB" id="A0AAN5I4X2"/>
<feature type="compositionally biased region" description="Basic and acidic residues" evidence="1">
    <location>
        <begin position="487"/>
        <end position="498"/>
    </location>
</feature>
<sequence length="669" mass="72003">RWLLVSVAILGASVLARPTKEALCSYGTSNYSLSWEYDELSNDVVFRLTATSAAKNFWTGVYFGEEEPFDAIGLFVRNGQIGLVDAHLPAGEEATVVADDLTNVQSLQFDMVEGRLTAEFARPLSSHDPQDSDLSKCSTFFFPEAEEITRSGQITLPNMSMSRRVCDIARRCPARRANRHREEPVKREENPEAAVAAVDTVAEPAAAIEPAAVEELAVEKKEAPAAPTCNYDFEGSSVHWRLEGDQVIFSVSQPNKKGKWYSAFGIGESMQNLRALIAFTENGKLKKTAAIQSEGYEQPKTLELEPVILSSGAEKGYSHYEIAAPKSEIFGAADASGCVTLQVGLYMGKYGKQFGIQKHQKTPTPISVCGWDKCEKVQKAEQIEQIEASGLEPVEGSGAEEQPAVAVAVPSTEAPKEDALLFNPFSATPAVAAAEPIAAEQPQPAADASAAPVVVEAEKKEEIKPVEEPAVVATEAPKVEEVKAEIQAEQPKTEEPKAPEQPATEAPAAPVAADAAAVASSAAPAADAAVASVAPVVEEPKKDEEHIEGSGIEPAVAEQPKEEEKKEDELLSTPRPSMAEMEAEIAKVAATTVVAPLVNGECAADHKDLKVCTSYFADYLEKVEEWARNHEQTLGANMWKACTLLSEVKHVPNMCCTIFRDTCAEHIKI</sequence>
<name>A0AAN5I4X2_9BILA</name>
<feature type="region of interest" description="Disordered" evidence="1">
    <location>
        <begin position="487"/>
        <end position="512"/>
    </location>
</feature>
<dbReference type="PANTHER" id="PTHR36516:SF5">
    <property type="entry name" value="DOMON DOMAIN-CONTAINING PROTEIN"/>
    <property type="match status" value="1"/>
</dbReference>
<feature type="compositionally biased region" description="Basic and acidic residues" evidence="1">
    <location>
        <begin position="559"/>
        <end position="569"/>
    </location>
</feature>
<dbReference type="InterPro" id="IPR045266">
    <property type="entry name" value="DOH_DOMON"/>
</dbReference>
<dbReference type="InterPro" id="IPR005018">
    <property type="entry name" value="DOMON_domain"/>
</dbReference>
<proteinExistence type="predicted"/>
<evidence type="ECO:0000313" key="4">
    <source>
        <dbReference type="EMBL" id="GMR52377.1"/>
    </source>
</evidence>
<evidence type="ECO:0000256" key="1">
    <source>
        <dbReference type="SAM" id="MobiDB-lite"/>
    </source>
</evidence>
<evidence type="ECO:0000256" key="2">
    <source>
        <dbReference type="SAM" id="SignalP"/>
    </source>
</evidence>
<reference evidence="5" key="1">
    <citation type="submission" date="2022-10" db="EMBL/GenBank/DDBJ databases">
        <title>Genome assembly of Pristionchus species.</title>
        <authorList>
            <person name="Yoshida K."/>
            <person name="Sommer R.J."/>
        </authorList>
    </citation>
    <scope>NUCLEOTIDE SEQUENCE [LARGE SCALE GENOMIC DNA]</scope>
    <source>
        <strain evidence="5">RS5460</strain>
    </source>
</reference>
<feature type="signal peptide" evidence="2">
    <location>
        <begin position="1"/>
        <end position="16"/>
    </location>
</feature>
<evidence type="ECO:0000313" key="5">
    <source>
        <dbReference type="Proteomes" id="UP001328107"/>
    </source>
</evidence>
<dbReference type="Proteomes" id="UP001328107">
    <property type="component" value="Unassembled WGS sequence"/>
</dbReference>
<gene>
    <name evidence="4" type="ORF">PMAYCL1PPCAC_22572</name>
</gene>
<feature type="compositionally biased region" description="Low complexity" evidence="1">
    <location>
        <begin position="500"/>
        <end position="512"/>
    </location>
</feature>